<dbReference type="OrthoDB" id="311088at2759"/>
<accession>A0A8S1VQD8</accession>
<sequence>MHSIQILINHKNYIQKAINYIRRIKNMKRRLNYLINHQLLIKETNHHYGLKFKVAWLIQGSNHLGGQSIISRSKTLQFIILKRYFQFNLSAESLRLLNEYKDAIIWADKALQIDPKDCSSLQVKGDSLRSLRMFPQAMQQIDQSLKINPNHFASLLAKGLVYKISINFKKLQVFIKKLQNQIQIINIRNLRWMNVLKLYIYLDEFQKLQKSLKSTKNKNIHQNYIQYFYTLIIIFV</sequence>
<keyword evidence="2" id="KW-0802">TPR repeat</keyword>
<dbReference type="AlphaFoldDB" id="A0A8S1VQD8"/>
<dbReference type="InterPro" id="IPR019734">
    <property type="entry name" value="TPR_rpt"/>
</dbReference>
<comment type="caution">
    <text evidence="3">The sequence shown here is derived from an EMBL/GenBank/DDBJ whole genome shotgun (WGS) entry which is preliminary data.</text>
</comment>
<dbReference type="PANTHER" id="PTHR44943">
    <property type="entry name" value="CELLULOSE SYNTHASE OPERON PROTEIN C"/>
    <property type="match status" value="1"/>
</dbReference>
<proteinExistence type="predicted"/>
<dbReference type="SMART" id="SM00028">
    <property type="entry name" value="TPR"/>
    <property type="match status" value="2"/>
</dbReference>
<name>A0A8S1VQD8_9CILI</name>
<organism evidence="3 4">
    <name type="scientific">Paramecium pentaurelia</name>
    <dbReference type="NCBI Taxonomy" id="43138"/>
    <lineage>
        <taxon>Eukaryota</taxon>
        <taxon>Sar</taxon>
        <taxon>Alveolata</taxon>
        <taxon>Ciliophora</taxon>
        <taxon>Intramacronucleata</taxon>
        <taxon>Oligohymenophorea</taxon>
        <taxon>Peniculida</taxon>
        <taxon>Parameciidae</taxon>
        <taxon>Paramecium</taxon>
    </lineage>
</organism>
<evidence type="ECO:0000256" key="2">
    <source>
        <dbReference type="ARBA" id="ARBA00022803"/>
    </source>
</evidence>
<keyword evidence="4" id="KW-1185">Reference proteome</keyword>
<dbReference type="PANTHER" id="PTHR44943:SF4">
    <property type="entry name" value="TPR REPEAT-CONTAINING PROTEIN MJ0798"/>
    <property type="match status" value="1"/>
</dbReference>
<evidence type="ECO:0000313" key="4">
    <source>
        <dbReference type="Proteomes" id="UP000689195"/>
    </source>
</evidence>
<dbReference type="Pfam" id="PF12895">
    <property type="entry name" value="ANAPC3"/>
    <property type="match status" value="1"/>
</dbReference>
<gene>
    <name evidence="3" type="ORF">PPENT_87.1.T0710156</name>
</gene>
<keyword evidence="1" id="KW-0677">Repeat</keyword>
<dbReference type="InterPro" id="IPR051685">
    <property type="entry name" value="Ycf3/AcsC/BcsC/TPR_MFPF"/>
</dbReference>
<evidence type="ECO:0008006" key="5">
    <source>
        <dbReference type="Google" id="ProtNLM"/>
    </source>
</evidence>
<reference evidence="3" key="1">
    <citation type="submission" date="2021-01" db="EMBL/GenBank/DDBJ databases">
        <authorList>
            <consortium name="Genoscope - CEA"/>
            <person name="William W."/>
        </authorList>
    </citation>
    <scope>NUCLEOTIDE SEQUENCE</scope>
</reference>
<evidence type="ECO:0000313" key="3">
    <source>
        <dbReference type="EMBL" id="CAD8179257.1"/>
    </source>
</evidence>
<protein>
    <recommendedName>
        <fullName evidence="5">Tetratricopeptide repeat protein</fullName>
    </recommendedName>
</protein>
<dbReference type="Proteomes" id="UP000689195">
    <property type="component" value="Unassembled WGS sequence"/>
</dbReference>
<dbReference type="EMBL" id="CAJJDO010000071">
    <property type="protein sequence ID" value="CAD8179257.1"/>
    <property type="molecule type" value="Genomic_DNA"/>
</dbReference>
<evidence type="ECO:0000256" key="1">
    <source>
        <dbReference type="ARBA" id="ARBA00022737"/>
    </source>
</evidence>